<evidence type="ECO:0000313" key="2">
    <source>
        <dbReference type="EMBL" id="KAI1703139.1"/>
    </source>
</evidence>
<accession>A0AAD4MVP2</accession>
<dbReference type="AlphaFoldDB" id="A0AAD4MVP2"/>
<name>A0AAD4MVP2_9BILA</name>
<protein>
    <submittedName>
        <fullName evidence="2">Uncharacterized protein</fullName>
    </submittedName>
</protein>
<dbReference type="Proteomes" id="UP001201812">
    <property type="component" value="Unassembled WGS sequence"/>
</dbReference>
<organism evidence="2 3">
    <name type="scientific">Ditylenchus destructor</name>
    <dbReference type="NCBI Taxonomy" id="166010"/>
    <lineage>
        <taxon>Eukaryota</taxon>
        <taxon>Metazoa</taxon>
        <taxon>Ecdysozoa</taxon>
        <taxon>Nematoda</taxon>
        <taxon>Chromadorea</taxon>
        <taxon>Rhabditida</taxon>
        <taxon>Tylenchina</taxon>
        <taxon>Tylenchomorpha</taxon>
        <taxon>Sphaerularioidea</taxon>
        <taxon>Anguinidae</taxon>
        <taxon>Anguininae</taxon>
        <taxon>Ditylenchus</taxon>
    </lineage>
</organism>
<evidence type="ECO:0000256" key="1">
    <source>
        <dbReference type="SAM" id="MobiDB-lite"/>
    </source>
</evidence>
<keyword evidence="3" id="KW-1185">Reference proteome</keyword>
<feature type="compositionally biased region" description="Polar residues" evidence="1">
    <location>
        <begin position="261"/>
        <end position="277"/>
    </location>
</feature>
<comment type="caution">
    <text evidence="2">The sequence shown here is derived from an EMBL/GenBank/DDBJ whole genome shotgun (WGS) entry which is preliminary data.</text>
</comment>
<gene>
    <name evidence="2" type="ORF">DdX_15075</name>
</gene>
<sequence length="392" mass="43399">MHNTQHFGTGTDSTSKQPPLTLADALFQNIGVNPLTAQMQHQQTQSIPFIPPQMPLCMSAPATFACTSSSTSPWTFPNPVNTTDFFQQAFNTFGGLNGGLFAPQMSPMFMNMCQETETKYRPENGQKNDNMVELAKRTLVLFHKSRSRTKEHGTYYSDWLKKTFNLPAHAILDVSTECDAIKCDSNDSSGNEIFWKVCFILVDHAKTHDNIIAMYDANDNYAGIRQQCNLQRGVDILLEGYQSMPNSSSTKHQQDNRNGKRSPSPSELQECLSSLLNSRTPSAHSSSSTLAADPNSMAASAFHPFQARSTAFRTASTPQQFPFSYLASSSSTGYLQHHRSADDARQLSNMATTQPQAMTPTATAIINSHENDDEALKRHIQSIIGESSSFWD</sequence>
<feature type="compositionally biased region" description="Low complexity" evidence="1">
    <location>
        <begin position="278"/>
        <end position="288"/>
    </location>
</feature>
<dbReference type="EMBL" id="JAKKPZ010000087">
    <property type="protein sequence ID" value="KAI1703139.1"/>
    <property type="molecule type" value="Genomic_DNA"/>
</dbReference>
<evidence type="ECO:0000313" key="3">
    <source>
        <dbReference type="Proteomes" id="UP001201812"/>
    </source>
</evidence>
<feature type="region of interest" description="Disordered" evidence="1">
    <location>
        <begin position="242"/>
        <end position="291"/>
    </location>
</feature>
<reference evidence="2" key="1">
    <citation type="submission" date="2022-01" db="EMBL/GenBank/DDBJ databases">
        <title>Genome Sequence Resource for Two Populations of Ditylenchus destructor, the Migratory Endoparasitic Phytonematode.</title>
        <authorList>
            <person name="Zhang H."/>
            <person name="Lin R."/>
            <person name="Xie B."/>
        </authorList>
    </citation>
    <scope>NUCLEOTIDE SEQUENCE</scope>
    <source>
        <strain evidence="2">BazhouSP</strain>
    </source>
</reference>
<proteinExistence type="predicted"/>